<comment type="caution">
    <text evidence="1">The sequence shown here is derived from an EMBL/GenBank/DDBJ whole genome shotgun (WGS) entry which is preliminary data.</text>
</comment>
<reference evidence="1" key="2">
    <citation type="submission" date="2021-01" db="EMBL/GenBank/DDBJ databases">
        <authorList>
            <person name="Schikora-Tamarit M.A."/>
        </authorList>
    </citation>
    <scope>NUCLEOTIDE SEQUENCE</scope>
    <source>
        <strain evidence="1">NCAIM Y.01608</strain>
    </source>
</reference>
<keyword evidence="2" id="KW-1185">Reference proteome</keyword>
<dbReference type="AlphaFoldDB" id="A0A9P8T815"/>
<reference evidence="1" key="1">
    <citation type="journal article" date="2021" name="Open Biol.">
        <title>Shared evolutionary footprints suggest mitochondrial oxidative damage underlies multiple complex I losses in fungi.</title>
        <authorList>
            <person name="Schikora-Tamarit M.A."/>
            <person name="Marcet-Houben M."/>
            <person name="Nosek J."/>
            <person name="Gabaldon T."/>
        </authorList>
    </citation>
    <scope>NUCLEOTIDE SEQUENCE</scope>
    <source>
        <strain evidence="1">NCAIM Y.01608</strain>
    </source>
</reference>
<proteinExistence type="predicted"/>
<evidence type="ECO:0000313" key="1">
    <source>
        <dbReference type="EMBL" id="KAH3669783.1"/>
    </source>
</evidence>
<evidence type="ECO:0000313" key="2">
    <source>
        <dbReference type="Proteomes" id="UP000788993"/>
    </source>
</evidence>
<name>A0A9P8T815_9ASCO</name>
<sequence length="169" mass="19436">MPSKYSNCEAFLDVQKFPKVPKDSHSNACKSEDTNIFGGNNTGKRKASKEKPFVPITRKWLASLLHKLDIAVNRGSNRDNQCCVQQDQSGFCNVGIVKKYEERRESTRWNRVTAFLHGVEYQRNCECSESSRQCPQWNIWDRIRDVAVSNIVKFELSIKSNKVPHKGNQ</sequence>
<accession>A0A9P8T815</accession>
<gene>
    <name evidence="1" type="ORF">OGATHE_002595</name>
</gene>
<dbReference type="Proteomes" id="UP000788993">
    <property type="component" value="Unassembled WGS sequence"/>
</dbReference>
<dbReference type="EMBL" id="JAEUBD010000983">
    <property type="protein sequence ID" value="KAH3669783.1"/>
    <property type="molecule type" value="Genomic_DNA"/>
</dbReference>
<organism evidence="1 2">
    <name type="scientific">Ogataea polymorpha</name>
    <dbReference type="NCBI Taxonomy" id="460523"/>
    <lineage>
        <taxon>Eukaryota</taxon>
        <taxon>Fungi</taxon>
        <taxon>Dikarya</taxon>
        <taxon>Ascomycota</taxon>
        <taxon>Saccharomycotina</taxon>
        <taxon>Pichiomycetes</taxon>
        <taxon>Pichiales</taxon>
        <taxon>Pichiaceae</taxon>
        <taxon>Ogataea</taxon>
    </lineage>
</organism>
<protein>
    <submittedName>
        <fullName evidence="1">Uncharacterized protein</fullName>
    </submittedName>
</protein>